<sequence>MDEQTVKVPETEAAALIVPSVAASLAAVFDQRKSLAGQIEELLEA</sequence>
<dbReference type="EMBL" id="JAVSGH010000026">
    <property type="protein sequence ID" value="MDT3727206.1"/>
    <property type="molecule type" value="Genomic_DNA"/>
</dbReference>
<gene>
    <name evidence="1" type="ORF">ROS62_20930</name>
</gene>
<name>A0ABU3I2L9_9ACTN</name>
<protein>
    <submittedName>
        <fullName evidence="1">Uncharacterized protein</fullName>
    </submittedName>
</protein>
<evidence type="ECO:0000313" key="2">
    <source>
        <dbReference type="Proteomes" id="UP001181313"/>
    </source>
</evidence>
<comment type="caution">
    <text evidence="1">The sequence shown here is derived from an EMBL/GenBank/DDBJ whole genome shotgun (WGS) entry which is preliminary data.</text>
</comment>
<reference evidence="1" key="1">
    <citation type="submission" date="2024-05" db="EMBL/GenBank/DDBJ databases">
        <title>30 novel species of actinomycetes from the DSMZ collection.</title>
        <authorList>
            <person name="Nouioui I."/>
        </authorList>
    </citation>
    <scope>NUCLEOTIDE SEQUENCE</scope>
    <source>
        <strain evidence="1">DSM 41972</strain>
    </source>
</reference>
<evidence type="ECO:0000313" key="1">
    <source>
        <dbReference type="EMBL" id="MDT3727206.1"/>
    </source>
</evidence>
<dbReference type="Proteomes" id="UP001181313">
    <property type="component" value="Unassembled WGS sequence"/>
</dbReference>
<organism evidence="1 2">
    <name type="scientific">Streptomyces althioticus subsp. attaecolombicae</name>
    <dbReference type="NCBI Taxonomy" id="3075534"/>
    <lineage>
        <taxon>Bacteria</taxon>
        <taxon>Bacillati</taxon>
        <taxon>Actinomycetota</taxon>
        <taxon>Actinomycetes</taxon>
        <taxon>Kitasatosporales</taxon>
        <taxon>Streptomycetaceae</taxon>
        <taxon>Streptomyces</taxon>
        <taxon>Streptomyces althioticus group</taxon>
    </lineage>
</organism>
<dbReference type="RefSeq" id="WP_337674961.1">
    <property type="nucleotide sequence ID" value="NZ_JAVSGH010000026.1"/>
</dbReference>
<proteinExistence type="predicted"/>
<accession>A0ABU3I2L9</accession>
<keyword evidence="2" id="KW-1185">Reference proteome</keyword>